<dbReference type="RefSeq" id="WP_241347816.1">
    <property type="nucleotide sequence ID" value="NZ_JAKZGP010000017.1"/>
</dbReference>
<sequence>MMKKKFLISVFIVLLTMQSGLFAQSRKYFSQFSHLQGYYNPSLIGYEGSMLRGFVRNQWAGWEGAPKTFFISAELDFSQFGSQATTSELGKNATGINVLYDQYGAFIETEVITSYAARIQLNDNINLRLGAGFNFNNVRLDGNSLTAEQANDPILSQYLNGFADMQVLDFNLGMAITHAKYYLSYAVSNVNQGAFSRGDIFMERKPRVGVAMAGFRSPVGNSLNLATNALYRHQNDLPDNIELNFKVLIKEKLWLGGGHRINYSNSYQFGLLFDSFRVGYIYEMPMLKSYLLPNVTHEFMLTYALSRRNANNLIW</sequence>
<keyword evidence="2" id="KW-1185">Reference proteome</keyword>
<organism evidence="1 2">
    <name type="scientific">Belliella filtrata</name>
    <dbReference type="NCBI Taxonomy" id="2923435"/>
    <lineage>
        <taxon>Bacteria</taxon>
        <taxon>Pseudomonadati</taxon>
        <taxon>Bacteroidota</taxon>
        <taxon>Cytophagia</taxon>
        <taxon>Cytophagales</taxon>
        <taxon>Cyclobacteriaceae</taxon>
        <taxon>Belliella</taxon>
    </lineage>
</organism>
<dbReference type="Proteomes" id="UP001165489">
    <property type="component" value="Unassembled WGS sequence"/>
</dbReference>
<reference evidence="1" key="1">
    <citation type="submission" date="2022-03" db="EMBL/GenBank/DDBJ databases">
        <title>De novo assembled genomes of Belliella spp. (Cyclobacteriaceae) strains.</title>
        <authorList>
            <person name="Szabo A."/>
            <person name="Korponai K."/>
            <person name="Felfoldi T."/>
        </authorList>
    </citation>
    <scope>NUCLEOTIDE SEQUENCE</scope>
    <source>
        <strain evidence="1">DSM 111904</strain>
    </source>
</reference>
<accession>A0ABS9UZT5</accession>
<gene>
    <name evidence="1" type="ORF">MM239_08695</name>
</gene>
<protein>
    <submittedName>
        <fullName evidence="1">PorP/SprF family type IX secretion system membrane protein</fullName>
    </submittedName>
</protein>
<dbReference type="Pfam" id="PF11751">
    <property type="entry name" value="PorP_SprF"/>
    <property type="match status" value="1"/>
</dbReference>
<proteinExistence type="predicted"/>
<evidence type="ECO:0000313" key="1">
    <source>
        <dbReference type="EMBL" id="MCH7409470.1"/>
    </source>
</evidence>
<dbReference type="InterPro" id="IPR019861">
    <property type="entry name" value="PorP/SprF_Bacteroidetes"/>
</dbReference>
<evidence type="ECO:0000313" key="2">
    <source>
        <dbReference type="Proteomes" id="UP001165489"/>
    </source>
</evidence>
<dbReference type="EMBL" id="JAKZGP010000017">
    <property type="protein sequence ID" value="MCH7409470.1"/>
    <property type="molecule type" value="Genomic_DNA"/>
</dbReference>
<name>A0ABS9UZT5_9BACT</name>
<comment type="caution">
    <text evidence="1">The sequence shown here is derived from an EMBL/GenBank/DDBJ whole genome shotgun (WGS) entry which is preliminary data.</text>
</comment>
<dbReference type="NCBIfam" id="TIGR03519">
    <property type="entry name" value="T9SS_PorP_fam"/>
    <property type="match status" value="1"/>
</dbReference>